<comment type="caution">
    <text evidence="5">The sequence shown here is derived from an EMBL/GenBank/DDBJ whole genome shotgun (WGS) entry which is preliminary data.</text>
</comment>
<dbReference type="Proteomes" id="UP000193577">
    <property type="component" value="Unassembled WGS sequence"/>
</dbReference>
<organism evidence="5 6">
    <name type="scientific">Mycolicibacillus koreensis</name>
    <dbReference type="NCBI Taxonomy" id="1069220"/>
    <lineage>
        <taxon>Bacteria</taxon>
        <taxon>Bacillati</taxon>
        <taxon>Actinomycetota</taxon>
        <taxon>Actinomycetes</taxon>
        <taxon>Mycobacteriales</taxon>
        <taxon>Mycobacteriaceae</taxon>
        <taxon>Mycolicibacillus</taxon>
    </lineage>
</organism>
<dbReference type="GO" id="GO:0016020">
    <property type="term" value="C:membrane"/>
    <property type="evidence" value="ECO:0007669"/>
    <property type="project" value="UniProtKB-SubCell"/>
</dbReference>
<feature type="region of interest" description="Disordered" evidence="3">
    <location>
        <begin position="1"/>
        <end position="59"/>
    </location>
</feature>
<evidence type="ECO:0000256" key="2">
    <source>
        <dbReference type="ARBA" id="ARBA00023136"/>
    </source>
</evidence>
<keyword evidence="2 4" id="KW-0472">Membrane</keyword>
<dbReference type="AlphaFoldDB" id="A0AA91PG55"/>
<feature type="compositionally biased region" description="Low complexity" evidence="3">
    <location>
        <begin position="42"/>
        <end position="51"/>
    </location>
</feature>
<dbReference type="PANTHER" id="PTHR37042:SF4">
    <property type="entry name" value="OUTER MEMBRANE PROTEIN RV1973"/>
    <property type="match status" value="1"/>
</dbReference>
<name>A0AA91PG55_9MYCO</name>
<keyword evidence="4" id="KW-0812">Transmembrane</keyword>
<evidence type="ECO:0000256" key="4">
    <source>
        <dbReference type="SAM" id="Phobius"/>
    </source>
</evidence>
<comment type="subcellular location">
    <subcellularLocation>
        <location evidence="1">Membrane</location>
    </subcellularLocation>
</comment>
<feature type="compositionally biased region" description="Basic and acidic residues" evidence="3">
    <location>
        <begin position="9"/>
        <end position="20"/>
    </location>
</feature>
<evidence type="ECO:0000256" key="3">
    <source>
        <dbReference type="SAM" id="MobiDB-lite"/>
    </source>
</evidence>
<proteinExistence type="predicted"/>
<keyword evidence="6" id="KW-1185">Reference proteome</keyword>
<dbReference type="PANTHER" id="PTHR37042">
    <property type="entry name" value="OUTER MEMBRANE PROTEIN RV1973"/>
    <property type="match status" value="1"/>
</dbReference>
<dbReference type="RefSeq" id="WP_085302472.1">
    <property type="nucleotide sequence ID" value="NZ_AP022594.1"/>
</dbReference>
<keyword evidence="4" id="KW-1133">Transmembrane helix</keyword>
<sequence length="219" mass="23254">MSTINNVFDRVDELPVKSDSDAASSESESSTGDETDVDESAAAETDTAAQEPPAPRRGWRGWRGRMVVAVAVVGGAAAVATIGYLGWRLHQVTAVDAAQQAALAAATDYAVTLTTLDANSIDENYTRALDGATGEFKEAYSLGSAQLRQTLIDNHAAGNGVVVDAAVKSATTTHAEVLLFVDQSITNAVRTEPRIDRNRIQMTMELVDGRWLASEVELT</sequence>
<feature type="compositionally biased region" description="Low complexity" evidence="3">
    <location>
        <begin position="21"/>
        <end position="30"/>
    </location>
</feature>
<evidence type="ECO:0000313" key="5">
    <source>
        <dbReference type="EMBL" id="OSC34827.1"/>
    </source>
</evidence>
<gene>
    <name evidence="5" type="ORF">B8W67_04695</name>
</gene>
<feature type="compositionally biased region" description="Acidic residues" evidence="3">
    <location>
        <begin position="31"/>
        <end position="41"/>
    </location>
</feature>
<reference evidence="5 6" key="1">
    <citation type="submission" date="2017-04" db="EMBL/GenBank/DDBJ databases">
        <title>The new phylogeny of genus Mycobacterium.</title>
        <authorList>
            <person name="Tortoli E."/>
            <person name="Trovato A."/>
            <person name="Cirillo D.M."/>
        </authorList>
    </citation>
    <scope>NUCLEOTIDE SEQUENCE [LARGE SCALE GENOMIC DNA]</scope>
    <source>
        <strain evidence="5 6">KCTC 19819</strain>
    </source>
</reference>
<evidence type="ECO:0000256" key="1">
    <source>
        <dbReference type="ARBA" id="ARBA00004370"/>
    </source>
</evidence>
<dbReference type="EMBL" id="NCXO01000007">
    <property type="protein sequence ID" value="OSC34827.1"/>
    <property type="molecule type" value="Genomic_DNA"/>
</dbReference>
<feature type="transmembrane region" description="Helical" evidence="4">
    <location>
        <begin position="66"/>
        <end position="87"/>
    </location>
</feature>
<protein>
    <submittedName>
        <fullName evidence="5">Mce protein</fullName>
    </submittedName>
</protein>
<evidence type="ECO:0000313" key="6">
    <source>
        <dbReference type="Proteomes" id="UP000193577"/>
    </source>
</evidence>
<accession>A0AA91PG55</accession>